<dbReference type="PRINTS" id="PR01069">
    <property type="entry name" value="ACCCTRFRASEA"/>
</dbReference>
<dbReference type="Gene3D" id="3.90.226.10">
    <property type="entry name" value="2-enoyl-CoA Hydratase, Chain A, domain 1"/>
    <property type="match status" value="1"/>
</dbReference>
<keyword evidence="11" id="KW-0175">Coiled coil</keyword>
<gene>
    <name evidence="10" type="primary">accA</name>
    <name evidence="13" type="ORF">GQ588_13450</name>
</gene>
<sequence length="314" mass="35412">MLEREKELAELNNKLSDLRKLAEDKQADFSSEIEGLEEKLTRMKKEAFLNLTAMDKLALSRMVERPTTLDYIERIFHSFIELHGDRMYRDDPCIVGGVARLGDLPITVIGQQKGRNTKENVKRNFGMTNPEGYRKALRLMKQAEKFHRPVVCFIDTPGADPGIGAEERGQGEAIARNLMEMVSLRTPVISIVLGEGGSGGALALSIADEIWMLEHSIYSILSPEGFASILWKDSSRAKEAAQIMKITAQDLQQMGLIDKVLPEPLGGAHHDPEAMAAVIKEHLFKVPFRTMLEQLDDVLERRYQKYRRIGAYTE</sequence>
<reference evidence="13 14" key="1">
    <citation type="submission" date="2019-12" db="EMBL/GenBank/DDBJ databases">
        <title>Sequence classification of anaerobic respiratory reductive dehalogenases: First we see many, then we see few.</title>
        <authorList>
            <person name="Molenda O."/>
            <person name="Puentes Jacome L.A."/>
            <person name="Cao X."/>
            <person name="Nesbo C.L."/>
            <person name="Tang S."/>
            <person name="Morson N."/>
            <person name="Patron J."/>
            <person name="Lomheim L."/>
            <person name="Wishart D.S."/>
            <person name="Edwards E.A."/>
        </authorList>
    </citation>
    <scope>NUCLEOTIDE SEQUENCE [LARGE SCALE GENOMIC DNA]</scope>
    <source>
        <strain evidence="13 14">12DCA</strain>
    </source>
</reference>
<keyword evidence="6 10" id="KW-0067">ATP-binding</keyword>
<protein>
    <recommendedName>
        <fullName evidence="10">Acetyl-coenzyme A carboxylase carboxyl transferase subunit alpha</fullName>
        <shortName evidence="10">ACCase subunit alpha</shortName>
        <shortName evidence="10">Acetyl-CoA carboxylase carboxyltransferase subunit alpha</shortName>
        <ecNumber evidence="10">2.1.3.15</ecNumber>
    </recommendedName>
</protein>
<dbReference type="GO" id="GO:0003989">
    <property type="term" value="F:acetyl-CoA carboxylase activity"/>
    <property type="evidence" value="ECO:0007669"/>
    <property type="project" value="InterPro"/>
</dbReference>
<feature type="coiled-coil region" evidence="11">
    <location>
        <begin position="1"/>
        <end position="46"/>
    </location>
</feature>
<dbReference type="NCBIfam" id="NF041504">
    <property type="entry name" value="AccA_sub"/>
    <property type="match status" value="1"/>
</dbReference>
<evidence type="ECO:0000259" key="12">
    <source>
        <dbReference type="PROSITE" id="PS50989"/>
    </source>
</evidence>
<keyword evidence="5 10" id="KW-0276">Fatty acid metabolism</keyword>
<dbReference type="GO" id="GO:0016743">
    <property type="term" value="F:carboxyl- or carbamoyltransferase activity"/>
    <property type="evidence" value="ECO:0007669"/>
    <property type="project" value="UniProtKB-UniRule"/>
</dbReference>
<evidence type="ECO:0000256" key="1">
    <source>
        <dbReference type="ARBA" id="ARBA00004956"/>
    </source>
</evidence>
<keyword evidence="8 10" id="KW-0275">Fatty acid biosynthesis</keyword>
<evidence type="ECO:0000256" key="4">
    <source>
        <dbReference type="ARBA" id="ARBA00022741"/>
    </source>
</evidence>
<keyword evidence="2 10" id="KW-0444">Lipid biosynthesis</keyword>
<keyword evidence="4 10" id="KW-0547">Nucleotide-binding</keyword>
<dbReference type="InterPro" id="IPR011763">
    <property type="entry name" value="COA_CT_C"/>
</dbReference>
<evidence type="ECO:0000313" key="13">
    <source>
        <dbReference type="EMBL" id="QHA01572.1"/>
    </source>
</evidence>
<dbReference type="EMBL" id="CP046996">
    <property type="protein sequence ID" value="QHA01572.1"/>
    <property type="molecule type" value="Genomic_DNA"/>
</dbReference>
<comment type="subunit">
    <text evidence="10">Acetyl-CoA carboxylase is a heterohexamer composed of biotin carboxyl carrier protein (AccB), biotin carboxylase (AccC) and two subunits each of ACCase subunit alpha (AccA) and ACCase subunit beta (AccD).</text>
</comment>
<comment type="similarity">
    <text evidence="10">Belongs to the AccA family.</text>
</comment>
<dbReference type="HAMAP" id="MF_00823">
    <property type="entry name" value="AcetylCoA_CT_alpha"/>
    <property type="match status" value="1"/>
</dbReference>
<dbReference type="NCBIfam" id="NF004344">
    <property type="entry name" value="PRK05724.1"/>
    <property type="match status" value="1"/>
</dbReference>
<keyword evidence="7 10" id="KW-0443">Lipid metabolism</keyword>
<evidence type="ECO:0000256" key="10">
    <source>
        <dbReference type="HAMAP-Rule" id="MF_00823"/>
    </source>
</evidence>
<dbReference type="EC" id="2.1.3.15" evidence="10"/>
<evidence type="ECO:0000256" key="7">
    <source>
        <dbReference type="ARBA" id="ARBA00023098"/>
    </source>
</evidence>
<dbReference type="UniPathway" id="UPA00655">
    <property type="reaction ID" value="UER00711"/>
</dbReference>
<evidence type="ECO:0000256" key="3">
    <source>
        <dbReference type="ARBA" id="ARBA00022679"/>
    </source>
</evidence>
<proteinExistence type="inferred from homology"/>
<dbReference type="GO" id="GO:0006633">
    <property type="term" value="P:fatty acid biosynthetic process"/>
    <property type="evidence" value="ECO:0007669"/>
    <property type="project" value="UniProtKB-KW"/>
</dbReference>
<dbReference type="PROSITE" id="PS50989">
    <property type="entry name" value="COA_CT_CTER"/>
    <property type="match status" value="1"/>
</dbReference>
<dbReference type="AlphaFoldDB" id="A0A857DM99"/>
<dbReference type="Pfam" id="PF03255">
    <property type="entry name" value="ACCA"/>
    <property type="match status" value="1"/>
</dbReference>
<dbReference type="GO" id="GO:0005524">
    <property type="term" value="F:ATP binding"/>
    <property type="evidence" value="ECO:0007669"/>
    <property type="project" value="UniProtKB-KW"/>
</dbReference>
<evidence type="ECO:0000256" key="6">
    <source>
        <dbReference type="ARBA" id="ARBA00022840"/>
    </source>
</evidence>
<accession>A0A857DM99</accession>
<keyword evidence="3 10" id="KW-0808">Transferase</keyword>
<dbReference type="SUPFAM" id="SSF52096">
    <property type="entry name" value="ClpP/crotonase"/>
    <property type="match status" value="1"/>
</dbReference>
<keyword evidence="10" id="KW-0963">Cytoplasm</keyword>
<dbReference type="RefSeq" id="WP_158208575.1">
    <property type="nucleotide sequence ID" value="NZ_CP046996.1"/>
</dbReference>
<dbReference type="GO" id="GO:2001295">
    <property type="term" value="P:malonyl-CoA biosynthetic process"/>
    <property type="evidence" value="ECO:0007669"/>
    <property type="project" value="UniProtKB-UniRule"/>
</dbReference>
<evidence type="ECO:0000256" key="5">
    <source>
        <dbReference type="ARBA" id="ARBA00022832"/>
    </source>
</evidence>
<dbReference type="PANTHER" id="PTHR42853">
    <property type="entry name" value="ACETYL-COENZYME A CARBOXYLASE CARBOXYL TRANSFERASE SUBUNIT ALPHA"/>
    <property type="match status" value="1"/>
</dbReference>
<dbReference type="Proteomes" id="UP000430508">
    <property type="component" value="Chromosome"/>
</dbReference>
<comment type="function">
    <text evidence="10">Component of the acetyl coenzyme A carboxylase (ACC) complex. First, biotin carboxylase catalyzes the carboxylation of biotin on its carrier protein (BCCP) and then the CO(2) group is transferred by the carboxyltransferase to acetyl-CoA to form malonyl-CoA.</text>
</comment>
<dbReference type="PANTHER" id="PTHR42853:SF3">
    <property type="entry name" value="ACETYL-COENZYME A CARBOXYLASE CARBOXYL TRANSFERASE SUBUNIT ALPHA, CHLOROPLASTIC"/>
    <property type="match status" value="1"/>
</dbReference>
<evidence type="ECO:0000256" key="11">
    <source>
        <dbReference type="SAM" id="Coils"/>
    </source>
</evidence>
<comment type="pathway">
    <text evidence="1 10">Lipid metabolism; malonyl-CoA biosynthesis; malonyl-CoA from acetyl-CoA: step 1/1.</text>
</comment>
<name>A0A857DM99_9FIRM</name>
<dbReference type="InterPro" id="IPR001095">
    <property type="entry name" value="Acetyl_CoA_COase_a_su"/>
</dbReference>
<dbReference type="NCBIfam" id="TIGR00513">
    <property type="entry name" value="accA"/>
    <property type="match status" value="1"/>
</dbReference>
<comment type="catalytic activity">
    <reaction evidence="9 10">
        <text>N(6)-carboxybiotinyl-L-lysyl-[protein] + acetyl-CoA = N(6)-biotinyl-L-lysyl-[protein] + malonyl-CoA</text>
        <dbReference type="Rhea" id="RHEA:54728"/>
        <dbReference type="Rhea" id="RHEA-COMP:10505"/>
        <dbReference type="Rhea" id="RHEA-COMP:10506"/>
        <dbReference type="ChEBI" id="CHEBI:57288"/>
        <dbReference type="ChEBI" id="CHEBI:57384"/>
        <dbReference type="ChEBI" id="CHEBI:83144"/>
        <dbReference type="ChEBI" id="CHEBI:83145"/>
        <dbReference type="EC" id="2.1.3.15"/>
    </reaction>
</comment>
<organism evidence="13 14">
    <name type="scientific">Dehalobacter restrictus</name>
    <dbReference type="NCBI Taxonomy" id="55583"/>
    <lineage>
        <taxon>Bacteria</taxon>
        <taxon>Bacillati</taxon>
        <taxon>Bacillota</taxon>
        <taxon>Clostridia</taxon>
        <taxon>Eubacteriales</taxon>
        <taxon>Desulfitobacteriaceae</taxon>
        <taxon>Dehalobacter</taxon>
    </lineage>
</organism>
<evidence type="ECO:0000256" key="8">
    <source>
        <dbReference type="ARBA" id="ARBA00023160"/>
    </source>
</evidence>
<feature type="domain" description="CoA carboxyltransferase C-terminal" evidence="12">
    <location>
        <begin position="35"/>
        <end position="289"/>
    </location>
</feature>
<evidence type="ECO:0000313" key="14">
    <source>
        <dbReference type="Proteomes" id="UP000430508"/>
    </source>
</evidence>
<comment type="subcellular location">
    <subcellularLocation>
        <location evidence="10">Cytoplasm</location>
    </subcellularLocation>
</comment>
<keyword evidence="13" id="KW-0436">Ligase</keyword>
<evidence type="ECO:0000256" key="2">
    <source>
        <dbReference type="ARBA" id="ARBA00022516"/>
    </source>
</evidence>
<evidence type="ECO:0000256" key="9">
    <source>
        <dbReference type="ARBA" id="ARBA00049152"/>
    </source>
</evidence>
<dbReference type="InterPro" id="IPR029045">
    <property type="entry name" value="ClpP/crotonase-like_dom_sf"/>
</dbReference>
<dbReference type="GO" id="GO:0009317">
    <property type="term" value="C:acetyl-CoA carboxylase complex"/>
    <property type="evidence" value="ECO:0007669"/>
    <property type="project" value="InterPro"/>
</dbReference>